<dbReference type="RefSeq" id="WP_069156160.1">
    <property type="nucleotide sequence ID" value="NZ_JBKXXQ010000027.1"/>
</dbReference>
<evidence type="ECO:0000313" key="2">
    <source>
        <dbReference type="Proteomes" id="UP000095003"/>
    </source>
</evidence>
<sequence>MLNSTGYYKHILKCSEQMEDGRMILFDPDSGKTHVLNATAGKIYRLCTNTEPEGIALSILEEGMDVDKEVILEDVCDTIQNFVELKIIAAI</sequence>
<dbReference type="Proteomes" id="UP000095003">
    <property type="component" value="Unassembled WGS sequence"/>
</dbReference>
<accession>A0A1E3AY47</accession>
<dbReference type="InterPro" id="IPR041881">
    <property type="entry name" value="PqqD_sf"/>
</dbReference>
<proteinExistence type="predicted"/>
<dbReference type="InterPro" id="IPR008792">
    <property type="entry name" value="PQQD"/>
</dbReference>
<name>A0A1E3AY47_9FIRM</name>
<dbReference type="GeneID" id="93299825"/>
<dbReference type="Gene3D" id="1.10.10.1150">
    <property type="entry name" value="Coenzyme PQQ synthesis protein D (PqqD)"/>
    <property type="match status" value="1"/>
</dbReference>
<protein>
    <recommendedName>
        <fullName evidence="3">PqqD family protein</fullName>
    </recommendedName>
</protein>
<dbReference type="AlphaFoldDB" id="A0A1E3AY47"/>
<dbReference type="EMBL" id="MCGI01000001">
    <property type="protein sequence ID" value="ODM13617.1"/>
    <property type="molecule type" value="Genomic_DNA"/>
</dbReference>
<evidence type="ECO:0000313" key="1">
    <source>
        <dbReference type="EMBL" id="ODM13617.1"/>
    </source>
</evidence>
<evidence type="ECO:0008006" key="3">
    <source>
        <dbReference type="Google" id="ProtNLM"/>
    </source>
</evidence>
<reference evidence="1 2" key="1">
    <citation type="submission" date="2016-07" db="EMBL/GenBank/DDBJ databases">
        <title>Characterization of isolates of Eisenbergiella tayi derived from blood cultures, using whole genome sequencing.</title>
        <authorList>
            <person name="Burdz T."/>
            <person name="Wiebe D."/>
            <person name="Huynh C."/>
            <person name="Bernard K."/>
        </authorList>
    </citation>
    <scope>NUCLEOTIDE SEQUENCE [LARGE SCALE GENOMIC DNA]</scope>
    <source>
        <strain evidence="1 2">NML 120489</strain>
    </source>
</reference>
<gene>
    <name evidence="1" type="ORF">BEH84_01333</name>
</gene>
<organism evidence="1 2">
    <name type="scientific">Eisenbergiella tayi</name>
    <dbReference type="NCBI Taxonomy" id="1432052"/>
    <lineage>
        <taxon>Bacteria</taxon>
        <taxon>Bacillati</taxon>
        <taxon>Bacillota</taxon>
        <taxon>Clostridia</taxon>
        <taxon>Lachnospirales</taxon>
        <taxon>Lachnospiraceae</taxon>
        <taxon>Eisenbergiella</taxon>
    </lineage>
</organism>
<dbReference type="Pfam" id="PF05402">
    <property type="entry name" value="PqqD"/>
    <property type="match status" value="1"/>
</dbReference>
<comment type="caution">
    <text evidence="1">The sequence shown here is derived from an EMBL/GenBank/DDBJ whole genome shotgun (WGS) entry which is preliminary data.</text>
</comment>